<evidence type="ECO:0000313" key="2">
    <source>
        <dbReference type="Proteomes" id="UP000077684"/>
    </source>
</evidence>
<sequence length="258" mass="28666">MALINEVDADSFRMYENGQLSTKTLVDAMLMTRNVGPWIIFQFGYQGTAHFAIPIIGRTVYAPGVDREQQVNAEGVIALVIAQRLAAASTAAAAMEDERMKSILAKAGTLLASRQRTYTVLNRSEVLGMNYVKALQWHRINPKPVGKKKGRFETEVVKCYRTASEFTTIHYNRSSLPNGNKADGWISPLWDADEVIKFAFRPKAAPQSVIYVGEPISLRRCVGTTNTRHTIFADMLLDEALITQEDALRLTTHSSGTI</sequence>
<accession>A0A8X7SYS6</accession>
<reference evidence="1" key="1">
    <citation type="submission" date="2016-04" db="EMBL/GenBank/DDBJ databases">
        <authorList>
            <person name="Nguyen H.D."/>
            <person name="Samba Siva P."/>
            <person name="Cullis J."/>
            <person name="Levesque C.A."/>
            <person name="Hambleton S."/>
        </authorList>
    </citation>
    <scope>NUCLEOTIDE SEQUENCE</scope>
    <source>
        <strain evidence="1">DAOMC 236426</strain>
    </source>
</reference>
<reference evidence="1" key="2">
    <citation type="journal article" date="2019" name="IMA Fungus">
        <title>Genome sequencing and comparison of five Tilletia species to identify candidate genes for the detection of regulated species infecting wheat.</title>
        <authorList>
            <person name="Nguyen H.D.T."/>
            <person name="Sultana T."/>
            <person name="Kesanakurti P."/>
            <person name="Hambleton S."/>
        </authorList>
    </citation>
    <scope>NUCLEOTIDE SEQUENCE</scope>
    <source>
        <strain evidence="1">DAOMC 236426</strain>
    </source>
</reference>
<dbReference type="EMBL" id="LWDE02000201">
    <property type="protein sequence ID" value="KAE8251729.1"/>
    <property type="molecule type" value="Genomic_DNA"/>
</dbReference>
<comment type="caution">
    <text evidence="1">The sequence shown here is derived from an EMBL/GenBank/DDBJ whole genome shotgun (WGS) entry which is preliminary data.</text>
</comment>
<name>A0A8X7SYS6_9BASI</name>
<proteinExistence type="predicted"/>
<keyword evidence="2" id="KW-1185">Reference proteome</keyword>
<organism evidence="1 2">
    <name type="scientific">Tilletia controversa</name>
    <name type="common">dwarf bunt fungus</name>
    <dbReference type="NCBI Taxonomy" id="13291"/>
    <lineage>
        <taxon>Eukaryota</taxon>
        <taxon>Fungi</taxon>
        <taxon>Dikarya</taxon>
        <taxon>Basidiomycota</taxon>
        <taxon>Ustilaginomycotina</taxon>
        <taxon>Exobasidiomycetes</taxon>
        <taxon>Tilletiales</taxon>
        <taxon>Tilletiaceae</taxon>
        <taxon>Tilletia</taxon>
    </lineage>
</organism>
<evidence type="ECO:0000313" key="1">
    <source>
        <dbReference type="EMBL" id="KAE8251729.1"/>
    </source>
</evidence>
<protein>
    <submittedName>
        <fullName evidence="1">Uncharacterized protein</fullName>
    </submittedName>
</protein>
<dbReference type="Proteomes" id="UP000077684">
    <property type="component" value="Unassembled WGS sequence"/>
</dbReference>
<gene>
    <name evidence="1" type="ORF">A4X06_0g2556</name>
</gene>
<dbReference type="AlphaFoldDB" id="A0A8X7SYS6"/>